<dbReference type="InterPro" id="IPR043428">
    <property type="entry name" value="LivM-like"/>
</dbReference>
<feature type="transmembrane region" description="Helical" evidence="6">
    <location>
        <begin position="124"/>
        <end position="145"/>
    </location>
</feature>
<dbReference type="Proteomes" id="UP000199053">
    <property type="component" value="Unassembled WGS sequence"/>
</dbReference>
<evidence type="ECO:0000256" key="5">
    <source>
        <dbReference type="ARBA" id="ARBA00023136"/>
    </source>
</evidence>
<feature type="transmembrane region" description="Helical" evidence="6">
    <location>
        <begin position="43"/>
        <end position="65"/>
    </location>
</feature>
<gene>
    <name evidence="7" type="ORF">SAMN05660337_3166</name>
</gene>
<dbReference type="AlphaFoldDB" id="A0A1G9KP08"/>
<feature type="transmembrane region" description="Helical" evidence="6">
    <location>
        <begin position="97"/>
        <end position="117"/>
    </location>
</feature>
<evidence type="ECO:0000313" key="7">
    <source>
        <dbReference type="EMBL" id="SDL51508.1"/>
    </source>
</evidence>
<dbReference type="InterPro" id="IPR001851">
    <property type="entry name" value="ABC_transp_permease"/>
</dbReference>
<evidence type="ECO:0000256" key="3">
    <source>
        <dbReference type="ARBA" id="ARBA00022692"/>
    </source>
</evidence>
<dbReference type="STRING" id="246191.SAMN05660337_3166"/>
<keyword evidence="5 6" id="KW-0472">Membrane</keyword>
<keyword evidence="3 6" id="KW-0812">Transmembrane</keyword>
<dbReference type="PANTHER" id="PTHR30482:SF5">
    <property type="entry name" value="ABC TRANSPORTER PERMEASE PROTEIN"/>
    <property type="match status" value="1"/>
</dbReference>
<accession>A0A1G9KP08</accession>
<dbReference type="GO" id="GO:0015658">
    <property type="term" value="F:branched-chain amino acid transmembrane transporter activity"/>
    <property type="evidence" value="ECO:0007669"/>
    <property type="project" value="InterPro"/>
</dbReference>
<keyword evidence="8" id="KW-1185">Reference proteome</keyword>
<dbReference type="GO" id="GO:0005886">
    <property type="term" value="C:plasma membrane"/>
    <property type="evidence" value="ECO:0007669"/>
    <property type="project" value="UniProtKB-SubCell"/>
</dbReference>
<reference evidence="8" key="1">
    <citation type="submission" date="2016-10" db="EMBL/GenBank/DDBJ databases">
        <authorList>
            <person name="Varghese N."/>
            <person name="Submissions S."/>
        </authorList>
    </citation>
    <scope>NUCLEOTIDE SEQUENCE [LARGE SCALE GENOMIC DNA]</scope>
    <source>
        <strain evidence="8">DSM 16995</strain>
    </source>
</reference>
<dbReference type="PANTHER" id="PTHR30482">
    <property type="entry name" value="HIGH-AFFINITY BRANCHED-CHAIN AMINO ACID TRANSPORT SYSTEM PERMEASE"/>
    <property type="match status" value="1"/>
</dbReference>
<feature type="transmembrane region" description="Helical" evidence="6">
    <location>
        <begin position="224"/>
        <end position="245"/>
    </location>
</feature>
<evidence type="ECO:0000256" key="1">
    <source>
        <dbReference type="ARBA" id="ARBA00004651"/>
    </source>
</evidence>
<keyword evidence="2" id="KW-1003">Cell membrane</keyword>
<sequence length="347" mass="37538">MLKCGLFFTSYNKEDQFFPSMFQKTCLGLFIAAMLIAPQVLDFYYISVMNLIMIAAIGAVSLNLLTGVCGQMSLGHGAFVGVGAYGCAILASKGLPFVICLLGGGTFAALAGMFFGIPSLRLKGIYLAISTLAAQMILEYVFLHWSALTGGANGMPVDPPSIMGFSFDSDEKMFYLIFAVTTLCVLGVSNIIRSRSGRAFIAIRDFYQSAENVGVNLFHFKLQAFATSSFIAGIAGGLWAYYAMYITPEQFSISLSISYLAMIIVGGMGSVTGAIFGAVFITLLPEVLNTTTSLLSSFAPDISSLMAPLKEGIFGLTLVLFLIFEPEGLVRKWKLIKAYWKLYPFAY</sequence>
<evidence type="ECO:0000256" key="6">
    <source>
        <dbReference type="SAM" id="Phobius"/>
    </source>
</evidence>
<evidence type="ECO:0000313" key="8">
    <source>
        <dbReference type="Proteomes" id="UP000199053"/>
    </source>
</evidence>
<protein>
    <submittedName>
        <fullName evidence="7">Branched-chain amino acid transport system permease protein</fullName>
    </submittedName>
</protein>
<dbReference type="Pfam" id="PF02653">
    <property type="entry name" value="BPD_transp_2"/>
    <property type="match status" value="1"/>
</dbReference>
<dbReference type="OrthoDB" id="9780757at2"/>
<keyword evidence="4 6" id="KW-1133">Transmembrane helix</keyword>
<evidence type="ECO:0000256" key="4">
    <source>
        <dbReference type="ARBA" id="ARBA00022989"/>
    </source>
</evidence>
<dbReference type="RefSeq" id="WP_092162832.1">
    <property type="nucleotide sequence ID" value="NZ_FNGA01000005.1"/>
</dbReference>
<dbReference type="EMBL" id="FNGA01000005">
    <property type="protein sequence ID" value="SDL51508.1"/>
    <property type="molecule type" value="Genomic_DNA"/>
</dbReference>
<feature type="transmembrane region" description="Helical" evidence="6">
    <location>
        <begin position="173"/>
        <end position="192"/>
    </location>
</feature>
<name>A0A1G9KP08_9BACT</name>
<proteinExistence type="predicted"/>
<comment type="subcellular location">
    <subcellularLocation>
        <location evidence="1">Cell membrane</location>
        <topology evidence="1">Multi-pass membrane protein</topology>
    </subcellularLocation>
</comment>
<dbReference type="CDD" id="cd06581">
    <property type="entry name" value="TM_PBP1_LivM_like"/>
    <property type="match status" value="1"/>
</dbReference>
<feature type="transmembrane region" description="Helical" evidence="6">
    <location>
        <begin position="257"/>
        <end position="284"/>
    </location>
</feature>
<organism evidence="7 8">
    <name type="scientific">Maridesulfovibrio ferrireducens</name>
    <dbReference type="NCBI Taxonomy" id="246191"/>
    <lineage>
        <taxon>Bacteria</taxon>
        <taxon>Pseudomonadati</taxon>
        <taxon>Thermodesulfobacteriota</taxon>
        <taxon>Desulfovibrionia</taxon>
        <taxon>Desulfovibrionales</taxon>
        <taxon>Desulfovibrionaceae</taxon>
        <taxon>Maridesulfovibrio</taxon>
    </lineage>
</organism>
<evidence type="ECO:0000256" key="2">
    <source>
        <dbReference type="ARBA" id="ARBA00022475"/>
    </source>
</evidence>
<feature type="transmembrane region" description="Helical" evidence="6">
    <location>
        <begin position="72"/>
        <end position="91"/>
    </location>
</feature>